<feature type="compositionally biased region" description="Low complexity" evidence="2">
    <location>
        <begin position="261"/>
        <end position="288"/>
    </location>
</feature>
<feature type="region of interest" description="Disordered" evidence="2">
    <location>
        <begin position="389"/>
        <end position="431"/>
    </location>
</feature>
<proteinExistence type="predicted"/>
<evidence type="ECO:0000313" key="4">
    <source>
        <dbReference type="EMBL" id="OCH90211.1"/>
    </source>
</evidence>
<dbReference type="SUPFAM" id="SSF57850">
    <property type="entry name" value="RING/U-box"/>
    <property type="match status" value="1"/>
</dbReference>
<reference evidence="4 5" key="1">
    <citation type="submission" date="2016-07" db="EMBL/GenBank/DDBJ databases">
        <title>Draft genome of the white-rot fungus Obba rivulosa 3A-2.</title>
        <authorList>
            <consortium name="DOE Joint Genome Institute"/>
            <person name="Miettinen O."/>
            <person name="Riley R."/>
            <person name="Acob R."/>
            <person name="Barry K."/>
            <person name="Cullen D."/>
            <person name="De Vries R."/>
            <person name="Hainaut M."/>
            <person name="Hatakka A."/>
            <person name="Henrissat B."/>
            <person name="Hilden K."/>
            <person name="Kuo R."/>
            <person name="Labutti K."/>
            <person name="Lipzen A."/>
            <person name="Makela M.R."/>
            <person name="Sandor L."/>
            <person name="Spatafora J.W."/>
            <person name="Grigoriev I.V."/>
            <person name="Hibbett D.S."/>
        </authorList>
    </citation>
    <scope>NUCLEOTIDE SEQUENCE [LARGE SCALE GENOMIC DNA]</scope>
    <source>
        <strain evidence="4 5">3A-2</strain>
    </source>
</reference>
<dbReference type="InterPro" id="IPR001841">
    <property type="entry name" value="Znf_RING"/>
</dbReference>
<keyword evidence="5" id="KW-1185">Reference proteome</keyword>
<feature type="compositionally biased region" description="Pro residues" evidence="2">
    <location>
        <begin position="235"/>
        <end position="245"/>
    </location>
</feature>
<dbReference type="AlphaFoldDB" id="A0A8E2ASK4"/>
<feature type="compositionally biased region" description="Polar residues" evidence="2">
    <location>
        <begin position="294"/>
        <end position="329"/>
    </location>
</feature>
<dbReference type="PROSITE" id="PS50089">
    <property type="entry name" value="ZF_RING_2"/>
    <property type="match status" value="1"/>
</dbReference>
<sequence length="431" mass="46799">MISLSSGSFCDVCAEEYGPHSYPHSIPCGHVLCDNCCNKIIDKTPPRLTPSCPFCRETFTSDSIRLIRVDFSGSGWVTPRGSETHDAVADIGNDDDVLLLNPGMLKTRAEVRRLENKVARVAAKKCSVEEVSTLQKELELWLTHDDKHDDQTSSLQLSAALLRAILVNHLAHSEAVKMAKSVEAHLKEKLAEVEDAKDSLEEEIQKAQYSQKAQECQSLRAELSRVKTKAMAPPLGAPSSPPPTPISTASNSALISPPRPQSTASAQAARASATSPTPLSRSSFSSTFNAPITRASSAMHQRTTSMHLPSHRSMTPSVRSGTPAISTTRSSGSDSVPPVPPLPGKARRLSLSVPPPHKMIRSGSSSDEKEREKQEKYERHVQLIKRWMPSIEAQAAGTPDRAQSQTPARFRTTTPAIPLSRTKTPFSAHSP</sequence>
<protein>
    <recommendedName>
        <fullName evidence="3">RING-type domain-containing protein</fullName>
    </recommendedName>
</protein>
<evidence type="ECO:0000259" key="3">
    <source>
        <dbReference type="PROSITE" id="PS50089"/>
    </source>
</evidence>
<dbReference type="InterPro" id="IPR013083">
    <property type="entry name" value="Znf_RING/FYVE/PHD"/>
</dbReference>
<name>A0A8E2ASK4_9APHY</name>
<accession>A0A8E2ASK4</accession>
<gene>
    <name evidence="4" type="ORF">OBBRIDRAFT_812826</name>
</gene>
<feature type="region of interest" description="Disordered" evidence="2">
    <location>
        <begin position="224"/>
        <end position="377"/>
    </location>
</feature>
<dbReference type="Proteomes" id="UP000250043">
    <property type="component" value="Unassembled WGS sequence"/>
</dbReference>
<evidence type="ECO:0000313" key="5">
    <source>
        <dbReference type="Proteomes" id="UP000250043"/>
    </source>
</evidence>
<keyword evidence="1" id="KW-0862">Zinc</keyword>
<dbReference type="OrthoDB" id="6105938at2759"/>
<feature type="domain" description="RING-type" evidence="3">
    <location>
        <begin position="10"/>
        <end position="56"/>
    </location>
</feature>
<feature type="compositionally biased region" description="Basic and acidic residues" evidence="2">
    <location>
        <begin position="366"/>
        <end position="377"/>
    </location>
</feature>
<keyword evidence="1" id="KW-0479">Metal-binding</keyword>
<feature type="compositionally biased region" description="Polar residues" evidence="2">
    <location>
        <begin position="401"/>
        <end position="431"/>
    </location>
</feature>
<evidence type="ECO:0000256" key="2">
    <source>
        <dbReference type="SAM" id="MobiDB-lite"/>
    </source>
</evidence>
<evidence type="ECO:0000256" key="1">
    <source>
        <dbReference type="PROSITE-ProRule" id="PRU00175"/>
    </source>
</evidence>
<dbReference type="GO" id="GO:0008270">
    <property type="term" value="F:zinc ion binding"/>
    <property type="evidence" value="ECO:0007669"/>
    <property type="project" value="UniProtKB-KW"/>
</dbReference>
<dbReference type="EMBL" id="KV722409">
    <property type="protein sequence ID" value="OCH90211.1"/>
    <property type="molecule type" value="Genomic_DNA"/>
</dbReference>
<organism evidence="4 5">
    <name type="scientific">Obba rivulosa</name>
    <dbReference type="NCBI Taxonomy" id="1052685"/>
    <lineage>
        <taxon>Eukaryota</taxon>
        <taxon>Fungi</taxon>
        <taxon>Dikarya</taxon>
        <taxon>Basidiomycota</taxon>
        <taxon>Agaricomycotina</taxon>
        <taxon>Agaricomycetes</taxon>
        <taxon>Polyporales</taxon>
        <taxon>Gelatoporiaceae</taxon>
        <taxon>Obba</taxon>
    </lineage>
</organism>
<dbReference type="Gene3D" id="3.30.40.10">
    <property type="entry name" value="Zinc/RING finger domain, C3HC4 (zinc finger)"/>
    <property type="match status" value="1"/>
</dbReference>
<keyword evidence="1" id="KW-0863">Zinc-finger</keyword>